<keyword evidence="3" id="KW-1185">Reference proteome</keyword>
<dbReference type="PROSITE" id="PS51819">
    <property type="entry name" value="VOC"/>
    <property type="match status" value="1"/>
</dbReference>
<evidence type="ECO:0000313" key="2">
    <source>
        <dbReference type="EMBL" id="SES46171.1"/>
    </source>
</evidence>
<dbReference type="AlphaFoldDB" id="A0A1H9XJD5"/>
<dbReference type="RefSeq" id="WP_091761848.1">
    <property type="nucleotide sequence ID" value="NZ_FOHB01000008.1"/>
</dbReference>
<keyword evidence="2" id="KW-0560">Oxidoreductase</keyword>
<dbReference type="InterPro" id="IPR029068">
    <property type="entry name" value="Glyas_Bleomycin-R_OHBP_Dase"/>
</dbReference>
<proteinExistence type="predicted"/>
<dbReference type="STRING" id="587636.SAMN05216199_3908"/>
<organism evidence="2 3">
    <name type="scientific">Pedococcus cremeus</name>
    <dbReference type="NCBI Taxonomy" id="587636"/>
    <lineage>
        <taxon>Bacteria</taxon>
        <taxon>Bacillati</taxon>
        <taxon>Actinomycetota</taxon>
        <taxon>Actinomycetes</taxon>
        <taxon>Micrococcales</taxon>
        <taxon>Intrasporangiaceae</taxon>
        <taxon>Pedococcus</taxon>
    </lineage>
</organism>
<accession>A0A1H9XJD5</accession>
<dbReference type="GO" id="GO:0051213">
    <property type="term" value="F:dioxygenase activity"/>
    <property type="evidence" value="ECO:0007669"/>
    <property type="project" value="UniProtKB-KW"/>
</dbReference>
<dbReference type="Gene3D" id="3.10.180.10">
    <property type="entry name" value="2,3-Dihydroxybiphenyl 1,2-Dioxygenase, domain 1"/>
    <property type="match status" value="1"/>
</dbReference>
<evidence type="ECO:0000259" key="1">
    <source>
        <dbReference type="PROSITE" id="PS51819"/>
    </source>
</evidence>
<reference evidence="3" key="1">
    <citation type="submission" date="2016-10" db="EMBL/GenBank/DDBJ databases">
        <authorList>
            <person name="Varghese N."/>
            <person name="Submissions S."/>
        </authorList>
    </citation>
    <scope>NUCLEOTIDE SEQUENCE [LARGE SCALE GENOMIC DNA]</scope>
    <source>
        <strain evidence="3">CGMCC 1.6963</strain>
    </source>
</reference>
<name>A0A1H9XJD5_9MICO</name>
<dbReference type="SUPFAM" id="SSF54593">
    <property type="entry name" value="Glyoxalase/Bleomycin resistance protein/Dihydroxybiphenyl dioxygenase"/>
    <property type="match status" value="1"/>
</dbReference>
<dbReference type="OrthoDB" id="9813630at2"/>
<gene>
    <name evidence="2" type="ORF">SAMN05216199_3908</name>
</gene>
<keyword evidence="2" id="KW-0223">Dioxygenase</keyword>
<evidence type="ECO:0000313" key="3">
    <source>
        <dbReference type="Proteomes" id="UP000199019"/>
    </source>
</evidence>
<dbReference type="InterPro" id="IPR037523">
    <property type="entry name" value="VOC_core"/>
</dbReference>
<sequence length="125" mass="13466">MTTRFTFGRLHHVQLAIPAGGEDACRAFWGGVLGMTELEKPPVLAARGGCWFRGGGLEVHLGVEEPFVPARKAHPGILVEDLDSLGAALDGAGTAVTWDGEFPGHRRFYAADPFGNRLEFLEPSH</sequence>
<dbReference type="PANTHER" id="PTHR39175">
    <property type="entry name" value="FAMILY PROTEIN, PUTATIVE (AFU_ORTHOLOGUE AFUA_3G15060)-RELATED"/>
    <property type="match status" value="1"/>
</dbReference>
<dbReference type="InterPro" id="IPR004360">
    <property type="entry name" value="Glyas_Fos-R_dOase_dom"/>
</dbReference>
<dbReference type="Pfam" id="PF00903">
    <property type="entry name" value="Glyoxalase"/>
    <property type="match status" value="1"/>
</dbReference>
<protein>
    <submittedName>
        <fullName evidence="2">Predicted dioxygenase of extradiol dioxygenase family</fullName>
    </submittedName>
</protein>
<dbReference type="Proteomes" id="UP000199019">
    <property type="component" value="Unassembled WGS sequence"/>
</dbReference>
<dbReference type="EMBL" id="FOHB01000008">
    <property type="protein sequence ID" value="SES46171.1"/>
    <property type="molecule type" value="Genomic_DNA"/>
</dbReference>
<dbReference type="PANTHER" id="PTHR39175:SF1">
    <property type="entry name" value="FAMILY PROTEIN, PUTATIVE (AFU_ORTHOLOGUE AFUA_3G15060)-RELATED"/>
    <property type="match status" value="1"/>
</dbReference>
<feature type="domain" description="VOC" evidence="1">
    <location>
        <begin position="9"/>
        <end position="123"/>
    </location>
</feature>